<dbReference type="AlphaFoldDB" id="A0A6J4KHK9"/>
<reference evidence="2" key="1">
    <citation type="submission" date="2020-02" db="EMBL/GenBank/DDBJ databases">
        <authorList>
            <person name="Meier V. D."/>
        </authorList>
    </citation>
    <scope>NUCLEOTIDE SEQUENCE</scope>
    <source>
        <strain evidence="2">AVDCRST_MAG40</strain>
    </source>
</reference>
<evidence type="ECO:0000256" key="1">
    <source>
        <dbReference type="SAM" id="MobiDB-lite"/>
    </source>
</evidence>
<feature type="compositionally biased region" description="Basic residues" evidence="1">
    <location>
        <begin position="27"/>
        <end position="56"/>
    </location>
</feature>
<dbReference type="EMBL" id="CADCTX010000201">
    <property type="protein sequence ID" value="CAA9306380.1"/>
    <property type="molecule type" value="Genomic_DNA"/>
</dbReference>
<dbReference type="EC" id="4.2.99.18" evidence="2"/>
<keyword evidence="2" id="KW-0255">Endonuclease</keyword>
<name>A0A6J4KHK9_9BACT</name>
<accession>A0A6J4KHK9</accession>
<sequence>DRFSSPVTRHGAPVQASPPAALQGRPPRARRRDPRPARGRLPRRALRAGLRHAARAARRDDPLGPVHRQAGEHGDAGAVRALPHRGGARVGERGGGGGAGEEHRLLPQQGAEHRRHGAGGGGQPRRRGAARDGRAHAAPRCGAEDGQRGARQRLRREPRRGGGHPRRPRVAAPRAHPRDRPREGGARPDPALPAGAVDAALAPAHRPRPADLRGAAPPVRRVHAGGAVPAGGGGV</sequence>
<keyword evidence="2" id="KW-0378">Hydrolase</keyword>
<feature type="compositionally biased region" description="Basic residues" evidence="1">
    <location>
        <begin position="150"/>
        <end position="175"/>
    </location>
</feature>
<gene>
    <name evidence="2" type="ORF">AVDCRST_MAG40-702</name>
</gene>
<organism evidence="2">
    <name type="scientific">uncultured Gemmatimonadaceae bacterium</name>
    <dbReference type="NCBI Taxonomy" id="246130"/>
    <lineage>
        <taxon>Bacteria</taxon>
        <taxon>Pseudomonadati</taxon>
        <taxon>Gemmatimonadota</taxon>
        <taxon>Gemmatimonadia</taxon>
        <taxon>Gemmatimonadales</taxon>
        <taxon>Gemmatimonadaceae</taxon>
        <taxon>environmental samples</taxon>
    </lineage>
</organism>
<keyword evidence="2" id="KW-0456">Lyase</keyword>
<evidence type="ECO:0000313" key="2">
    <source>
        <dbReference type="EMBL" id="CAA9306380.1"/>
    </source>
</evidence>
<proteinExistence type="predicted"/>
<keyword evidence="2" id="KW-0540">Nuclease</keyword>
<feature type="compositionally biased region" description="Basic and acidic residues" evidence="1">
    <location>
        <begin position="176"/>
        <end position="186"/>
    </location>
</feature>
<feature type="non-terminal residue" evidence="2">
    <location>
        <position position="235"/>
    </location>
</feature>
<protein>
    <submittedName>
        <fullName evidence="2">Endonuclease III</fullName>
        <ecNumber evidence="2">4.2.99.18</ecNumber>
    </submittedName>
</protein>
<feature type="non-terminal residue" evidence="2">
    <location>
        <position position="1"/>
    </location>
</feature>
<dbReference type="GO" id="GO:0140078">
    <property type="term" value="F:class I DNA-(apurinic or apyrimidinic site) endonuclease activity"/>
    <property type="evidence" value="ECO:0007669"/>
    <property type="project" value="UniProtKB-EC"/>
</dbReference>
<feature type="region of interest" description="Disordered" evidence="1">
    <location>
        <begin position="1"/>
        <end position="235"/>
    </location>
</feature>
<feature type="compositionally biased region" description="Low complexity" evidence="1">
    <location>
        <begin position="188"/>
        <end position="204"/>
    </location>
</feature>